<dbReference type="SFLD" id="SFLDF00273">
    <property type="entry name" value="(dimethylallyl)adenosine_tRNA"/>
    <property type="match status" value="1"/>
</dbReference>
<feature type="binding site" evidence="14">
    <location>
        <position position="161"/>
    </location>
    <ligand>
        <name>[4Fe-4S] cluster</name>
        <dbReference type="ChEBI" id="CHEBI:49883"/>
        <label>2</label>
        <note>4Fe-4S-S-AdoMet</note>
    </ligand>
</feature>
<dbReference type="InterPro" id="IPR038135">
    <property type="entry name" value="Methylthiotransferase_N_sf"/>
</dbReference>
<dbReference type="HAMAP" id="MF_01864">
    <property type="entry name" value="tRNA_metthiotr_MiaB"/>
    <property type="match status" value="1"/>
</dbReference>
<dbReference type="InterPro" id="IPR023404">
    <property type="entry name" value="rSAM_horseshoe"/>
</dbReference>
<dbReference type="InterPro" id="IPR005839">
    <property type="entry name" value="Methylthiotransferase"/>
</dbReference>
<accession>A0A172YH92</accession>
<evidence type="ECO:0000313" key="19">
    <source>
        <dbReference type="Proteomes" id="UP000077875"/>
    </source>
</evidence>
<name>A0A172YH92_9GAMM</name>
<keyword evidence="4 14" id="KW-0808">Transferase</keyword>
<dbReference type="EMBL" id="CP015243">
    <property type="protein sequence ID" value="ANF58462.1"/>
    <property type="molecule type" value="Genomic_DNA"/>
</dbReference>
<dbReference type="PANTHER" id="PTHR43020:SF2">
    <property type="entry name" value="MITOCHONDRIAL TRNA METHYLTHIOTRANSFERASE CDK5RAP1"/>
    <property type="match status" value="1"/>
</dbReference>
<dbReference type="GO" id="GO:0046872">
    <property type="term" value="F:metal ion binding"/>
    <property type="evidence" value="ECO:0007669"/>
    <property type="project" value="UniProtKB-KW"/>
</dbReference>
<dbReference type="FunFam" id="3.80.30.20:FF:000001">
    <property type="entry name" value="tRNA-2-methylthio-N(6)-dimethylallyladenosine synthase 2"/>
    <property type="match status" value="1"/>
</dbReference>
<evidence type="ECO:0000256" key="12">
    <source>
        <dbReference type="ARBA" id="ARBA00052380"/>
    </source>
</evidence>
<dbReference type="GO" id="GO:0035597">
    <property type="term" value="F:tRNA-2-methylthio-N(6)-dimethylallyladenosine(37) synthase activity"/>
    <property type="evidence" value="ECO:0007669"/>
    <property type="project" value="UniProtKB-EC"/>
</dbReference>
<evidence type="ECO:0000259" key="17">
    <source>
        <dbReference type="PROSITE" id="PS51918"/>
    </source>
</evidence>
<dbReference type="InterPro" id="IPR006638">
    <property type="entry name" value="Elp3/MiaA/NifB-like_rSAM"/>
</dbReference>
<gene>
    <name evidence="14" type="primary">miaB</name>
    <name evidence="18" type="ORF">A5892_14090</name>
</gene>
<dbReference type="InterPro" id="IPR006463">
    <property type="entry name" value="MiaB_methiolase"/>
</dbReference>
<evidence type="ECO:0000256" key="4">
    <source>
        <dbReference type="ARBA" id="ARBA00022679"/>
    </source>
</evidence>
<evidence type="ECO:0000256" key="7">
    <source>
        <dbReference type="ARBA" id="ARBA00022723"/>
    </source>
</evidence>
<dbReference type="PROSITE" id="PS51449">
    <property type="entry name" value="MTTASE_N"/>
    <property type="match status" value="1"/>
</dbReference>
<feature type="domain" description="Radical SAM core" evidence="17">
    <location>
        <begin position="143"/>
        <end position="375"/>
    </location>
</feature>
<dbReference type="PROSITE" id="PS50926">
    <property type="entry name" value="TRAM"/>
    <property type="match status" value="1"/>
</dbReference>
<dbReference type="GO" id="GO:0051539">
    <property type="term" value="F:4 iron, 4 sulfur cluster binding"/>
    <property type="evidence" value="ECO:0007669"/>
    <property type="project" value="UniProtKB-UniRule"/>
</dbReference>
<evidence type="ECO:0000259" key="16">
    <source>
        <dbReference type="PROSITE" id="PS51449"/>
    </source>
</evidence>
<dbReference type="EC" id="2.8.4.3" evidence="10 14"/>
<evidence type="ECO:0000256" key="2">
    <source>
        <dbReference type="ARBA" id="ARBA00022485"/>
    </source>
</evidence>
<feature type="binding site" evidence="14">
    <location>
        <position position="157"/>
    </location>
    <ligand>
        <name>[4Fe-4S] cluster</name>
        <dbReference type="ChEBI" id="CHEBI:49883"/>
        <label>2</label>
        <note>4Fe-4S-S-AdoMet</note>
    </ligand>
</feature>
<evidence type="ECO:0000256" key="3">
    <source>
        <dbReference type="ARBA" id="ARBA00022490"/>
    </source>
</evidence>
<dbReference type="FunFam" id="3.40.50.12160:FF:000001">
    <property type="entry name" value="tRNA-2-methylthio-N(6)-dimethylallyladenosine synthase"/>
    <property type="match status" value="1"/>
</dbReference>
<evidence type="ECO:0000256" key="14">
    <source>
        <dbReference type="HAMAP-Rule" id="MF_01864"/>
    </source>
</evidence>
<evidence type="ECO:0000259" key="15">
    <source>
        <dbReference type="PROSITE" id="PS50926"/>
    </source>
</evidence>
<keyword evidence="6 14" id="KW-0819">tRNA processing</keyword>
<comment type="subunit">
    <text evidence="14">Monomer.</text>
</comment>
<dbReference type="CDD" id="cd01335">
    <property type="entry name" value="Radical_SAM"/>
    <property type="match status" value="1"/>
</dbReference>
<evidence type="ECO:0000256" key="8">
    <source>
        <dbReference type="ARBA" id="ARBA00023004"/>
    </source>
</evidence>
<dbReference type="AlphaFoldDB" id="A0A172YH92"/>
<organism evidence="18 19">
    <name type="scientific">Halotalea alkalilenta</name>
    <dbReference type="NCBI Taxonomy" id="376489"/>
    <lineage>
        <taxon>Bacteria</taxon>
        <taxon>Pseudomonadati</taxon>
        <taxon>Pseudomonadota</taxon>
        <taxon>Gammaproteobacteria</taxon>
        <taxon>Oceanospirillales</taxon>
        <taxon>Halomonadaceae</taxon>
        <taxon>Halotalea</taxon>
    </lineage>
</organism>
<keyword evidence="8 14" id="KW-0408">Iron</keyword>
<dbReference type="SFLD" id="SFLDG01082">
    <property type="entry name" value="B12-binding_domain_containing"/>
    <property type="match status" value="1"/>
</dbReference>
<dbReference type="InterPro" id="IPR058240">
    <property type="entry name" value="rSAM_sf"/>
</dbReference>
<dbReference type="RefSeq" id="WP_064123336.1">
    <property type="nucleotide sequence ID" value="NZ_CP015243.1"/>
</dbReference>
<comment type="catalytic activity">
    <reaction evidence="12">
        <text>2-thio-N(6)-dimethylallyladenosine(37) in tRNA + S-adenosyl-L-methionine = 2-methylsulfanyl-N(6)-dimethylallyladenosine(37) in tRNA + S-adenosyl-L-homocysteine + H(+)</text>
        <dbReference type="Rhea" id="RHEA:37063"/>
        <dbReference type="Rhea" id="RHEA-COMP:10376"/>
        <dbReference type="Rhea" id="RHEA-COMP:10377"/>
        <dbReference type="ChEBI" id="CHEBI:15378"/>
        <dbReference type="ChEBI" id="CHEBI:57856"/>
        <dbReference type="ChEBI" id="CHEBI:59789"/>
        <dbReference type="ChEBI" id="CHEBI:74416"/>
        <dbReference type="ChEBI" id="CHEBI:74417"/>
    </reaction>
    <physiologicalReaction direction="left-to-right" evidence="12">
        <dbReference type="Rhea" id="RHEA:37064"/>
    </physiologicalReaction>
</comment>
<evidence type="ECO:0000256" key="13">
    <source>
        <dbReference type="ARBA" id="ARBA00052587"/>
    </source>
</evidence>
<evidence type="ECO:0000256" key="6">
    <source>
        <dbReference type="ARBA" id="ARBA00022694"/>
    </source>
</evidence>
<dbReference type="Proteomes" id="UP000077875">
    <property type="component" value="Chromosome"/>
</dbReference>
<dbReference type="SUPFAM" id="SSF102114">
    <property type="entry name" value="Radical SAM enzymes"/>
    <property type="match status" value="1"/>
</dbReference>
<keyword evidence="3 14" id="KW-0963">Cytoplasm</keyword>
<feature type="binding site" evidence="14">
    <location>
        <position position="12"/>
    </location>
    <ligand>
        <name>[4Fe-4S] cluster</name>
        <dbReference type="ChEBI" id="CHEBI:49883"/>
        <label>1</label>
    </ligand>
</feature>
<dbReference type="Pfam" id="PF00919">
    <property type="entry name" value="UPF0004"/>
    <property type="match status" value="1"/>
</dbReference>
<comment type="cofactor">
    <cofactor evidence="14">
        <name>[4Fe-4S] cluster</name>
        <dbReference type="ChEBI" id="CHEBI:49883"/>
    </cofactor>
    <text evidence="14">Binds 2 [4Fe-4S] clusters. One cluster is coordinated with 3 cysteines and an exchangeable S-adenosyl-L-methionine.</text>
</comment>
<dbReference type="SFLD" id="SFLDG01061">
    <property type="entry name" value="methylthiotransferase"/>
    <property type="match status" value="1"/>
</dbReference>
<dbReference type="InterPro" id="IPR002792">
    <property type="entry name" value="TRAM_dom"/>
</dbReference>
<dbReference type="Pfam" id="PF04055">
    <property type="entry name" value="Radical_SAM"/>
    <property type="match status" value="1"/>
</dbReference>
<dbReference type="STRING" id="376489.A5892_14090"/>
<dbReference type="Pfam" id="PF01938">
    <property type="entry name" value="TRAM"/>
    <property type="match status" value="1"/>
</dbReference>
<comment type="subcellular location">
    <subcellularLocation>
        <location evidence="14">Cytoplasm</location>
    </subcellularLocation>
</comment>
<dbReference type="PROSITE" id="PS01278">
    <property type="entry name" value="MTTASE_RADICAL"/>
    <property type="match status" value="1"/>
</dbReference>
<dbReference type="PROSITE" id="PS51918">
    <property type="entry name" value="RADICAL_SAM"/>
    <property type="match status" value="1"/>
</dbReference>
<keyword evidence="5 14" id="KW-0949">S-adenosyl-L-methionine</keyword>
<dbReference type="Gene3D" id="3.80.30.20">
    <property type="entry name" value="tm_1862 like domain"/>
    <property type="match status" value="1"/>
</dbReference>
<dbReference type="InterPro" id="IPR020612">
    <property type="entry name" value="Methylthiotransferase_CS"/>
</dbReference>
<dbReference type="NCBIfam" id="TIGR00089">
    <property type="entry name" value="MiaB/RimO family radical SAM methylthiotransferase"/>
    <property type="match status" value="1"/>
</dbReference>
<feature type="domain" description="TRAM" evidence="15">
    <location>
        <begin position="378"/>
        <end position="443"/>
    </location>
</feature>
<dbReference type="SFLD" id="SFLDS00029">
    <property type="entry name" value="Radical_SAM"/>
    <property type="match status" value="1"/>
</dbReference>
<dbReference type="NCBIfam" id="TIGR01574">
    <property type="entry name" value="miaB-methiolase"/>
    <property type="match status" value="1"/>
</dbReference>
<feature type="domain" description="MTTase N-terminal" evidence="16">
    <location>
        <begin position="3"/>
        <end position="120"/>
    </location>
</feature>
<evidence type="ECO:0000256" key="9">
    <source>
        <dbReference type="ARBA" id="ARBA00023014"/>
    </source>
</evidence>
<reference evidence="18 19" key="1">
    <citation type="submission" date="2016-04" db="EMBL/GenBank/DDBJ databases">
        <title>Complete Genome Sequence of Halotalea alkalilenta IHB B 13600.</title>
        <authorList>
            <person name="Swarnkar M.K."/>
            <person name="Sharma A."/>
            <person name="Kaushal K."/>
            <person name="Soni R."/>
            <person name="Rana S."/>
            <person name="Singh A.K."/>
            <person name="Gulati A."/>
        </authorList>
    </citation>
    <scope>NUCLEOTIDE SEQUENCE [LARGE SCALE GENOMIC DNA]</scope>
    <source>
        <strain evidence="18 19">IHB B 13600</strain>
    </source>
</reference>
<keyword evidence="19" id="KW-1185">Reference proteome</keyword>
<keyword evidence="2 14" id="KW-0004">4Fe-4S</keyword>
<evidence type="ECO:0000256" key="1">
    <source>
        <dbReference type="ARBA" id="ARBA00003234"/>
    </source>
</evidence>
<feature type="binding site" evidence="14">
    <location>
        <position position="49"/>
    </location>
    <ligand>
        <name>[4Fe-4S] cluster</name>
        <dbReference type="ChEBI" id="CHEBI:49883"/>
        <label>1</label>
    </ligand>
</feature>
<keyword evidence="9 14" id="KW-0411">Iron-sulfur</keyword>
<dbReference type="InterPro" id="IPR007197">
    <property type="entry name" value="rSAM"/>
</dbReference>
<feature type="binding site" evidence="14">
    <location>
        <position position="83"/>
    </location>
    <ligand>
        <name>[4Fe-4S] cluster</name>
        <dbReference type="ChEBI" id="CHEBI:49883"/>
        <label>1</label>
    </ligand>
</feature>
<proteinExistence type="inferred from homology"/>
<dbReference type="GO" id="GO:0005829">
    <property type="term" value="C:cytosol"/>
    <property type="evidence" value="ECO:0007669"/>
    <property type="project" value="TreeGrafter"/>
</dbReference>
<comment type="similarity">
    <text evidence="14">Belongs to the methylthiotransferase family. MiaB subfamily.</text>
</comment>
<keyword evidence="7 14" id="KW-0479">Metal-binding</keyword>
<comment type="catalytic activity">
    <reaction evidence="11">
        <text>N(6)-dimethylallyladenosine(37) in tRNA + (sulfur carrier)-SH + AH2 + S-adenosyl-L-methionine = 2-thio-N(6)-dimethylallyladenosine(37) in tRNA + (sulfur carrier)-H + 5'-deoxyadenosine + L-methionine + A + H(+)</text>
        <dbReference type="Rhea" id="RHEA:36339"/>
        <dbReference type="Rhea" id="RHEA-COMP:10375"/>
        <dbReference type="Rhea" id="RHEA-COMP:10377"/>
        <dbReference type="Rhea" id="RHEA-COMP:14737"/>
        <dbReference type="Rhea" id="RHEA-COMP:14739"/>
        <dbReference type="ChEBI" id="CHEBI:13193"/>
        <dbReference type="ChEBI" id="CHEBI:15378"/>
        <dbReference type="ChEBI" id="CHEBI:17319"/>
        <dbReference type="ChEBI" id="CHEBI:17499"/>
        <dbReference type="ChEBI" id="CHEBI:29917"/>
        <dbReference type="ChEBI" id="CHEBI:57844"/>
        <dbReference type="ChEBI" id="CHEBI:59789"/>
        <dbReference type="ChEBI" id="CHEBI:64428"/>
        <dbReference type="ChEBI" id="CHEBI:74415"/>
        <dbReference type="ChEBI" id="CHEBI:74416"/>
    </reaction>
    <physiologicalReaction direction="left-to-right" evidence="11">
        <dbReference type="Rhea" id="RHEA:36340"/>
    </physiologicalReaction>
</comment>
<dbReference type="Gene3D" id="3.40.50.12160">
    <property type="entry name" value="Methylthiotransferase, N-terminal domain"/>
    <property type="match status" value="1"/>
</dbReference>
<evidence type="ECO:0000256" key="11">
    <source>
        <dbReference type="ARBA" id="ARBA00050926"/>
    </source>
</evidence>
<comment type="function">
    <text evidence="1 14">Catalyzes the methylthiolation of N6-(dimethylallyl)adenosine (i(6)A), leading to the formation of 2-methylthio-N6-(dimethylallyl)adenosine (ms(2)i(6)A) at position 37 in tRNAs that read codons beginning with uridine.</text>
</comment>
<evidence type="ECO:0000313" key="18">
    <source>
        <dbReference type="EMBL" id="ANF58462.1"/>
    </source>
</evidence>
<dbReference type="PANTHER" id="PTHR43020">
    <property type="entry name" value="CDK5 REGULATORY SUBUNIT-ASSOCIATED PROTEIN 1"/>
    <property type="match status" value="1"/>
</dbReference>
<evidence type="ECO:0000256" key="10">
    <source>
        <dbReference type="ARBA" id="ARBA00033765"/>
    </source>
</evidence>
<dbReference type="SMART" id="SM00729">
    <property type="entry name" value="Elp3"/>
    <property type="match status" value="1"/>
</dbReference>
<dbReference type="KEGG" id="haa:A5892_14090"/>
<evidence type="ECO:0000256" key="5">
    <source>
        <dbReference type="ARBA" id="ARBA00022691"/>
    </source>
</evidence>
<dbReference type="InterPro" id="IPR013848">
    <property type="entry name" value="Methylthiotransferase_N"/>
</dbReference>
<feature type="binding site" evidence="14">
    <location>
        <position position="164"/>
    </location>
    <ligand>
        <name>[4Fe-4S] cluster</name>
        <dbReference type="ChEBI" id="CHEBI:49883"/>
        <label>2</label>
        <note>4Fe-4S-S-AdoMet</note>
    </ligand>
</feature>
<sequence length="447" mass="50120">MAKKLFIKTHGCQMNEYDSARMADLLGESHRLEITHDEHEADVILLNTCSIREKAQEKVFHQLGRWKRLKAAKPDLVIGVGGCVASQEGDNIRRRAPHVDLVFGPQTLHRVPEMIDSRQSGQISVVDVTFPEIEKFDRLPAPKSDGASAFVSVMEGCSKYCSFCVVPYTRGEEISRPFESVIDEVAHLAEQGVREINLLGQNVNAYRGLDQLDEEVDLAELIATIAGIEGIDRIRFTTSHPVEFSDSLIQAYAEVPELVSHLHLPVQSGSDRILTLMKRGHGREEYIAKLERIRALRPEISFSSDFIVGFPGETEEDFEQTMDLIERIGFDHSFSFVYSKRPGTPASALPDDTPEAVKKQRLARLQARINQQAMQISRRMVGNLERVLVTGFSPRDPGELSARTENNRVVNFKAANPIELIGHFVDVEITEAYANSLRGELASPQRF</sequence>
<protein>
    <recommendedName>
        <fullName evidence="10 14">tRNA-2-methylthio-N(6)-dimethylallyladenosine synthase</fullName>
        <ecNumber evidence="10 14">2.8.4.3</ecNumber>
    </recommendedName>
    <alternativeName>
        <fullName evidence="14">(Dimethylallyl)adenosine tRNA methylthiotransferase MiaB</fullName>
    </alternativeName>
    <alternativeName>
        <fullName evidence="14">tRNA-i(6)A37 methylthiotransferase</fullName>
    </alternativeName>
</protein>
<comment type="catalytic activity">
    <reaction evidence="13">
        <text>N(6)-dimethylallyladenosine(37) in tRNA + (sulfur carrier)-SH + AH2 + 2 S-adenosyl-L-methionine = 2-methylsulfanyl-N(6)-dimethylallyladenosine(37) in tRNA + (sulfur carrier)-H + 5'-deoxyadenosine + L-methionine + A + S-adenosyl-L-homocysteine + 2 H(+)</text>
        <dbReference type="Rhea" id="RHEA:37067"/>
        <dbReference type="Rhea" id="RHEA-COMP:10375"/>
        <dbReference type="Rhea" id="RHEA-COMP:10376"/>
        <dbReference type="Rhea" id="RHEA-COMP:14737"/>
        <dbReference type="Rhea" id="RHEA-COMP:14739"/>
        <dbReference type="ChEBI" id="CHEBI:13193"/>
        <dbReference type="ChEBI" id="CHEBI:15378"/>
        <dbReference type="ChEBI" id="CHEBI:17319"/>
        <dbReference type="ChEBI" id="CHEBI:17499"/>
        <dbReference type="ChEBI" id="CHEBI:29917"/>
        <dbReference type="ChEBI" id="CHEBI:57844"/>
        <dbReference type="ChEBI" id="CHEBI:57856"/>
        <dbReference type="ChEBI" id="CHEBI:59789"/>
        <dbReference type="ChEBI" id="CHEBI:64428"/>
        <dbReference type="ChEBI" id="CHEBI:74415"/>
        <dbReference type="ChEBI" id="CHEBI:74417"/>
        <dbReference type="EC" id="2.8.4.3"/>
    </reaction>
    <physiologicalReaction direction="left-to-right" evidence="13">
        <dbReference type="Rhea" id="RHEA:37068"/>
    </physiologicalReaction>
</comment>